<protein>
    <submittedName>
        <fullName evidence="2">Uncharacterized protein</fullName>
    </submittedName>
</protein>
<sequence>EPLQLPPGSSLALQGYPQHRQQQQEEQQQQQQHQQQQQQQEALQGPPGYLEQGSALMLPPTEAAVERNLSQLCFQLQRLPLPRLAAMLLEFEPRLRVLREAADTQKCDGALQKLALSPGVAEVLWGTVKLRVLANAAKLPLLNLAHALDALRRHGHLECSDAAGQVVKALARHAETLAKFAKAGSTPDDLGLQMRSGRREGRHSASAGGDVQRVLGPLLHCCRT</sequence>
<feature type="region of interest" description="Disordered" evidence="1">
    <location>
        <begin position="1"/>
        <end position="54"/>
    </location>
</feature>
<reference evidence="2" key="1">
    <citation type="submission" date="2021-02" db="EMBL/GenBank/DDBJ databases">
        <authorList>
            <person name="Dougan E. K."/>
            <person name="Rhodes N."/>
            <person name="Thang M."/>
            <person name="Chan C."/>
        </authorList>
    </citation>
    <scope>NUCLEOTIDE SEQUENCE</scope>
</reference>
<evidence type="ECO:0000256" key="1">
    <source>
        <dbReference type="SAM" id="MobiDB-lite"/>
    </source>
</evidence>
<comment type="caution">
    <text evidence="2">The sequence shown here is derived from an EMBL/GenBank/DDBJ whole genome shotgun (WGS) entry which is preliminary data.</text>
</comment>
<dbReference type="EMBL" id="CAJNNV010031308">
    <property type="protein sequence ID" value="CAE8635570.1"/>
    <property type="molecule type" value="Genomic_DNA"/>
</dbReference>
<dbReference type="AlphaFoldDB" id="A0A813HDG4"/>
<keyword evidence="3" id="KW-1185">Reference proteome</keyword>
<feature type="non-terminal residue" evidence="2">
    <location>
        <position position="1"/>
    </location>
</feature>
<evidence type="ECO:0000313" key="2">
    <source>
        <dbReference type="EMBL" id="CAE8635570.1"/>
    </source>
</evidence>
<gene>
    <name evidence="2" type="ORF">PGLA1383_LOCUS51164</name>
</gene>
<name>A0A813HDG4_POLGL</name>
<feature type="compositionally biased region" description="Low complexity" evidence="1">
    <location>
        <begin position="18"/>
        <end position="41"/>
    </location>
</feature>
<feature type="non-terminal residue" evidence="2">
    <location>
        <position position="224"/>
    </location>
</feature>
<evidence type="ECO:0000313" key="3">
    <source>
        <dbReference type="Proteomes" id="UP000654075"/>
    </source>
</evidence>
<dbReference type="Proteomes" id="UP000654075">
    <property type="component" value="Unassembled WGS sequence"/>
</dbReference>
<accession>A0A813HDG4</accession>
<organism evidence="2 3">
    <name type="scientific">Polarella glacialis</name>
    <name type="common">Dinoflagellate</name>
    <dbReference type="NCBI Taxonomy" id="89957"/>
    <lineage>
        <taxon>Eukaryota</taxon>
        <taxon>Sar</taxon>
        <taxon>Alveolata</taxon>
        <taxon>Dinophyceae</taxon>
        <taxon>Suessiales</taxon>
        <taxon>Suessiaceae</taxon>
        <taxon>Polarella</taxon>
    </lineage>
</organism>
<proteinExistence type="predicted"/>